<dbReference type="InterPro" id="IPR005549">
    <property type="entry name" value="Kinetochore_Nuf2_N"/>
</dbReference>
<comment type="similarity">
    <text evidence="3">Belongs to the NUF2 family.</text>
</comment>
<keyword evidence="9" id="KW-0539">Nucleus</keyword>
<dbReference type="EMBL" id="BNCP01000009">
    <property type="protein sequence ID" value="GIL76633.1"/>
    <property type="molecule type" value="Genomic_DNA"/>
</dbReference>
<evidence type="ECO:0000256" key="9">
    <source>
        <dbReference type="ARBA" id="ARBA00023242"/>
    </source>
</evidence>
<dbReference type="PANTHER" id="PTHR21650">
    <property type="entry name" value="MEMBRALIN/KINETOCHORE PROTEIN NUF2"/>
    <property type="match status" value="1"/>
</dbReference>
<dbReference type="GO" id="GO:0005634">
    <property type="term" value="C:nucleus"/>
    <property type="evidence" value="ECO:0007669"/>
    <property type="project" value="UniProtKB-SubCell"/>
</dbReference>
<comment type="caution">
    <text evidence="15">The sequence shown here is derived from an EMBL/GenBank/DDBJ whole genome shotgun (WGS) entry which is preliminary data.</text>
</comment>
<evidence type="ECO:0000256" key="11">
    <source>
        <dbReference type="ARBA" id="ARBA00023328"/>
    </source>
</evidence>
<evidence type="ECO:0000256" key="5">
    <source>
        <dbReference type="ARBA" id="ARBA00022618"/>
    </source>
</evidence>
<evidence type="ECO:0000259" key="14">
    <source>
        <dbReference type="Pfam" id="PF18595"/>
    </source>
</evidence>
<dbReference type="EMBL" id="BNCQ01000015">
    <property type="protein sequence ID" value="GIM04278.1"/>
    <property type="molecule type" value="Genomic_DNA"/>
</dbReference>
<dbReference type="GO" id="GO:0031262">
    <property type="term" value="C:Ndc80 complex"/>
    <property type="evidence" value="ECO:0007669"/>
    <property type="project" value="InterPro"/>
</dbReference>
<evidence type="ECO:0000256" key="6">
    <source>
        <dbReference type="ARBA" id="ARBA00022776"/>
    </source>
</evidence>
<dbReference type="GO" id="GO:0045132">
    <property type="term" value="P:meiotic chromosome segregation"/>
    <property type="evidence" value="ECO:0007669"/>
    <property type="project" value="TreeGrafter"/>
</dbReference>
<protein>
    <recommendedName>
        <fullName evidence="18">Kinetochore protein NUF2</fullName>
    </recommendedName>
</protein>
<dbReference type="GO" id="GO:0051315">
    <property type="term" value="P:attachment of mitotic spindle microtubules to kinetochore"/>
    <property type="evidence" value="ECO:0007669"/>
    <property type="project" value="TreeGrafter"/>
</dbReference>
<accession>A0A8J4C844</accession>
<evidence type="ECO:0000256" key="3">
    <source>
        <dbReference type="ARBA" id="ARBA00005498"/>
    </source>
</evidence>
<keyword evidence="7" id="KW-0995">Kinetochore</keyword>
<gene>
    <name evidence="15" type="ORF">Vretifemale_6133</name>
    <name evidence="16" type="ORF">Vretimale_8832</name>
</gene>
<proteinExistence type="inferred from homology"/>
<dbReference type="AlphaFoldDB" id="A0A8J4C844"/>
<sequence>MSYAFPTNLSAEEIQQCLGDLQINLDPSQLVKPTSDGVRIIYEQAVIALMGVTREELMQPNFSALTVFEYPELQDESIPVINFLQKLAQLMLLSGVRDFNLSDVFKPEPARLKRNICAIINFAKFRDEKVVMLDELEKSVEEKLKQNQAEAQEYEENLAELRRLKELHAARQTEAVTFESEAQAISATIMQLNKAHTGLSEETRAIKAQCNALTDQAAEAKLTLNSLHNEAMELQDQIVQSPEKHKTAINDLIMAVDKKRDYLAAMCVAYDEHERRLEMMAKCERELQRCVKLMEDLEVAVARKKDVSAATKDTREAIAMEERRYNEQVSINATAQRQLLSLQDKLSYIKQQGQLKLDAAAALLEEQVKRREAAEAERAVGGARAAEHEAQVRQWRERTEEVRAAKDAKTKAVMDKYNTLRRAVSEYNKRLEAAVSVNLEADAIVDVATVCAAGLRDAGLSDKAPSLDTGASRGTAMLASGMQHLHLS</sequence>
<dbReference type="Proteomes" id="UP000722791">
    <property type="component" value="Unassembled WGS sequence"/>
</dbReference>
<evidence type="ECO:0000313" key="17">
    <source>
        <dbReference type="Proteomes" id="UP000747110"/>
    </source>
</evidence>
<keyword evidence="5" id="KW-0132">Cell division</keyword>
<dbReference type="Pfam" id="PF03800">
    <property type="entry name" value="Nuf2"/>
    <property type="match status" value="1"/>
</dbReference>
<keyword evidence="10" id="KW-0131">Cell cycle</keyword>
<feature type="coiled-coil region" evidence="12">
    <location>
        <begin position="357"/>
        <end position="405"/>
    </location>
</feature>
<evidence type="ECO:0000313" key="16">
    <source>
        <dbReference type="EMBL" id="GIM04278.1"/>
    </source>
</evidence>
<evidence type="ECO:0000259" key="13">
    <source>
        <dbReference type="Pfam" id="PF03800"/>
    </source>
</evidence>
<dbReference type="GO" id="GO:0044877">
    <property type="term" value="F:protein-containing complex binding"/>
    <property type="evidence" value="ECO:0007669"/>
    <property type="project" value="TreeGrafter"/>
</dbReference>
<organism evidence="15 17">
    <name type="scientific">Volvox reticuliferus</name>
    <dbReference type="NCBI Taxonomy" id="1737510"/>
    <lineage>
        <taxon>Eukaryota</taxon>
        <taxon>Viridiplantae</taxon>
        <taxon>Chlorophyta</taxon>
        <taxon>core chlorophytes</taxon>
        <taxon>Chlorophyceae</taxon>
        <taxon>CS clade</taxon>
        <taxon>Chlamydomonadales</taxon>
        <taxon>Volvocaceae</taxon>
        <taxon>Volvox</taxon>
    </lineage>
</organism>
<keyword evidence="17" id="KW-1185">Reference proteome</keyword>
<feature type="domain" description="Kinetochore protein Nuf2 N-terminal" evidence="13">
    <location>
        <begin position="3"/>
        <end position="137"/>
    </location>
</feature>
<keyword evidence="6" id="KW-0498">Mitosis</keyword>
<keyword evidence="4" id="KW-0158">Chromosome</keyword>
<evidence type="ECO:0000256" key="7">
    <source>
        <dbReference type="ARBA" id="ARBA00022838"/>
    </source>
</evidence>
<feature type="coiled-coil region" evidence="12">
    <location>
        <begin position="210"/>
        <end position="237"/>
    </location>
</feature>
<evidence type="ECO:0000256" key="12">
    <source>
        <dbReference type="SAM" id="Coils"/>
    </source>
</evidence>
<feature type="domain" description="Nuf2 DHR10-like" evidence="14">
    <location>
        <begin position="259"/>
        <end position="366"/>
    </location>
</feature>
<dbReference type="PANTHER" id="PTHR21650:SF2">
    <property type="entry name" value="KINETOCHORE PROTEIN NUF2"/>
    <property type="match status" value="1"/>
</dbReference>
<dbReference type="GO" id="GO:0051383">
    <property type="term" value="P:kinetochore organization"/>
    <property type="evidence" value="ECO:0007669"/>
    <property type="project" value="TreeGrafter"/>
</dbReference>
<evidence type="ECO:0000256" key="10">
    <source>
        <dbReference type="ARBA" id="ARBA00023306"/>
    </source>
</evidence>
<evidence type="ECO:0000256" key="4">
    <source>
        <dbReference type="ARBA" id="ARBA00022454"/>
    </source>
</evidence>
<dbReference type="Gene3D" id="1.10.418.60">
    <property type="entry name" value="Ncd80 complex, Nuf2 subunit"/>
    <property type="match status" value="1"/>
</dbReference>
<dbReference type="InterPro" id="IPR038275">
    <property type="entry name" value="Nuf2_N_sf"/>
</dbReference>
<dbReference type="Pfam" id="PF18595">
    <property type="entry name" value="Nuf2_DHR10-like"/>
    <property type="match status" value="1"/>
</dbReference>
<dbReference type="InterPro" id="IPR041112">
    <property type="entry name" value="Nuf2_DHR10-like"/>
</dbReference>
<evidence type="ECO:0000256" key="1">
    <source>
        <dbReference type="ARBA" id="ARBA00004123"/>
    </source>
</evidence>
<dbReference type="OrthoDB" id="8194677at2759"/>
<feature type="coiled-coil region" evidence="12">
    <location>
        <begin position="133"/>
        <end position="171"/>
    </location>
</feature>
<keyword evidence="11" id="KW-0137">Centromere</keyword>
<dbReference type="GO" id="GO:0007052">
    <property type="term" value="P:mitotic spindle organization"/>
    <property type="evidence" value="ECO:0007669"/>
    <property type="project" value="TreeGrafter"/>
</dbReference>
<evidence type="ECO:0008006" key="18">
    <source>
        <dbReference type="Google" id="ProtNLM"/>
    </source>
</evidence>
<evidence type="ECO:0000256" key="8">
    <source>
        <dbReference type="ARBA" id="ARBA00023054"/>
    </source>
</evidence>
<dbReference type="Proteomes" id="UP000747110">
    <property type="component" value="Unassembled WGS sequence"/>
</dbReference>
<dbReference type="GO" id="GO:0051301">
    <property type="term" value="P:cell division"/>
    <property type="evidence" value="ECO:0007669"/>
    <property type="project" value="UniProtKB-KW"/>
</dbReference>
<keyword evidence="8 12" id="KW-0175">Coiled coil</keyword>
<comment type="subcellular location">
    <subcellularLocation>
        <location evidence="2">Chromosome</location>
        <location evidence="2">Centromere</location>
        <location evidence="2">Kinetochore</location>
    </subcellularLocation>
    <subcellularLocation>
        <location evidence="1">Nucleus</location>
    </subcellularLocation>
</comment>
<name>A0A8J4C844_9CHLO</name>
<evidence type="ECO:0000313" key="15">
    <source>
        <dbReference type="EMBL" id="GIL76633.1"/>
    </source>
</evidence>
<evidence type="ECO:0000256" key="2">
    <source>
        <dbReference type="ARBA" id="ARBA00004629"/>
    </source>
</evidence>
<reference evidence="15" key="1">
    <citation type="journal article" date="2021" name="Proc. Natl. Acad. Sci. U.S.A.">
        <title>Three genomes in the algal genus Volvox reveal the fate of a haploid sex-determining region after a transition to homothallism.</title>
        <authorList>
            <person name="Yamamoto K."/>
            <person name="Hamaji T."/>
            <person name="Kawai-Toyooka H."/>
            <person name="Matsuzaki R."/>
            <person name="Takahashi F."/>
            <person name="Nishimura Y."/>
            <person name="Kawachi M."/>
            <person name="Noguchi H."/>
            <person name="Minakuchi Y."/>
            <person name="Umen J.G."/>
            <person name="Toyoda A."/>
            <person name="Nozaki H."/>
        </authorList>
    </citation>
    <scope>NUCLEOTIDE SEQUENCE</scope>
    <source>
        <strain evidence="16">NIES-3785</strain>
        <strain evidence="15">NIES-3786</strain>
    </source>
</reference>